<keyword evidence="1" id="KW-0472">Membrane</keyword>
<reference evidence="2" key="1">
    <citation type="submission" date="2018-05" db="EMBL/GenBank/DDBJ databases">
        <authorList>
            <person name="Lanie J.A."/>
            <person name="Ng W.-L."/>
            <person name="Kazmierczak K.M."/>
            <person name="Andrzejewski T.M."/>
            <person name="Davidsen T.M."/>
            <person name="Wayne K.J."/>
            <person name="Tettelin H."/>
            <person name="Glass J.I."/>
            <person name="Rusch D."/>
            <person name="Podicherti R."/>
            <person name="Tsui H.-C.T."/>
            <person name="Winkler M.E."/>
        </authorList>
    </citation>
    <scope>NUCLEOTIDE SEQUENCE</scope>
</reference>
<dbReference type="EMBL" id="UINC01158042">
    <property type="protein sequence ID" value="SVD55364.1"/>
    <property type="molecule type" value="Genomic_DNA"/>
</dbReference>
<gene>
    <name evidence="2" type="ORF">METZ01_LOCUS408218</name>
</gene>
<protein>
    <submittedName>
        <fullName evidence="2">Uncharacterized protein</fullName>
    </submittedName>
</protein>
<dbReference type="AlphaFoldDB" id="A0A382W9N6"/>
<feature type="transmembrane region" description="Helical" evidence="1">
    <location>
        <begin position="31"/>
        <end position="51"/>
    </location>
</feature>
<proteinExistence type="predicted"/>
<feature type="non-terminal residue" evidence="2">
    <location>
        <position position="1"/>
    </location>
</feature>
<accession>A0A382W9N6</accession>
<keyword evidence="1" id="KW-0812">Transmembrane</keyword>
<evidence type="ECO:0000313" key="2">
    <source>
        <dbReference type="EMBL" id="SVD55364.1"/>
    </source>
</evidence>
<sequence>LLWIFSLMACHTFFALFWAGETRPGQIFGEAFYPMYGGFLVIVGGLCLNYARRNQLFGGAP</sequence>
<keyword evidence="1" id="KW-1133">Transmembrane helix</keyword>
<evidence type="ECO:0000256" key="1">
    <source>
        <dbReference type="SAM" id="Phobius"/>
    </source>
</evidence>
<name>A0A382W9N6_9ZZZZ</name>
<organism evidence="2">
    <name type="scientific">marine metagenome</name>
    <dbReference type="NCBI Taxonomy" id="408172"/>
    <lineage>
        <taxon>unclassified sequences</taxon>
        <taxon>metagenomes</taxon>
        <taxon>ecological metagenomes</taxon>
    </lineage>
</organism>